<organism evidence="1 2">
    <name type="scientific">Mycena chlorophos</name>
    <name type="common">Agaric fungus</name>
    <name type="synonym">Agaricus chlorophos</name>
    <dbReference type="NCBI Taxonomy" id="658473"/>
    <lineage>
        <taxon>Eukaryota</taxon>
        <taxon>Fungi</taxon>
        <taxon>Dikarya</taxon>
        <taxon>Basidiomycota</taxon>
        <taxon>Agaricomycotina</taxon>
        <taxon>Agaricomycetes</taxon>
        <taxon>Agaricomycetidae</taxon>
        <taxon>Agaricales</taxon>
        <taxon>Marasmiineae</taxon>
        <taxon>Mycenaceae</taxon>
        <taxon>Mycena</taxon>
    </lineage>
</organism>
<feature type="non-terminal residue" evidence="1">
    <location>
        <position position="1"/>
    </location>
</feature>
<reference evidence="1" key="1">
    <citation type="submission" date="2014-09" db="EMBL/GenBank/DDBJ databases">
        <title>Genome sequence of the luminous mushroom Mycena chlorophos for searching fungal bioluminescence genes.</title>
        <authorList>
            <person name="Tanaka Y."/>
            <person name="Kasuga D."/>
            <person name="Oba Y."/>
            <person name="Hase S."/>
            <person name="Sato K."/>
            <person name="Oba Y."/>
            <person name="Sakakibara Y."/>
        </authorList>
    </citation>
    <scope>NUCLEOTIDE SEQUENCE</scope>
</reference>
<dbReference type="EMBL" id="DF840240">
    <property type="protein sequence ID" value="GAT44805.1"/>
    <property type="molecule type" value="Genomic_DNA"/>
</dbReference>
<protein>
    <submittedName>
        <fullName evidence="1">Uncharacterized protein</fullName>
    </submittedName>
</protein>
<accession>A0ABQ0L1P2</accession>
<evidence type="ECO:0000313" key="2">
    <source>
        <dbReference type="Proteomes" id="UP000815677"/>
    </source>
</evidence>
<keyword evidence="2" id="KW-1185">Reference proteome</keyword>
<name>A0ABQ0L1P2_MYCCL</name>
<evidence type="ECO:0000313" key="1">
    <source>
        <dbReference type="EMBL" id="GAT44805.1"/>
    </source>
</evidence>
<dbReference type="Proteomes" id="UP000815677">
    <property type="component" value="Unassembled WGS sequence"/>
</dbReference>
<gene>
    <name evidence="1" type="ORF">MCHLO_02413</name>
</gene>
<proteinExistence type="predicted"/>
<sequence>YSTHLSGAGEPASGRFFLPVATKPLEKQHAQQYNEPENNNPFRVEVGLADDNSDIKSDGYDSDGTVNHTPIDFVDIARRLSTVQCNASPKALLEAGHAFRLLKHAPIPTSIPKHLLDNIIQNDRPEILDEFIRRTGRGIRIEVAKNEGGRSAPTWRSVMTRTGRATFQAPSCLEGGFVWVDEGAGLISQWAAAGGIPVRRGHDQQRYRELLLTISPVGESPLTAALINLKLEMLKYLSKKVPQLFDAAMNEQAKFLGSTPSRSPSSSTASPSSSISFYHAVRCLLVGTEIEDGTYSTPWPTRSRVCTWRP</sequence>
<feature type="non-terminal residue" evidence="1">
    <location>
        <position position="310"/>
    </location>
</feature>